<dbReference type="InterPro" id="IPR017853">
    <property type="entry name" value="GH"/>
</dbReference>
<evidence type="ECO:0000256" key="7">
    <source>
        <dbReference type="ARBA" id="ARBA00022676"/>
    </source>
</evidence>
<evidence type="ECO:0000256" key="13">
    <source>
        <dbReference type="ARBA" id="ARBA00023136"/>
    </source>
</evidence>
<dbReference type="EC" id="3.2.1.22" evidence="6"/>
<dbReference type="GO" id="GO:0006004">
    <property type="term" value="P:fucose metabolic process"/>
    <property type="evidence" value="ECO:0007669"/>
    <property type="project" value="UniProtKB-KW"/>
</dbReference>
<evidence type="ECO:0000256" key="17">
    <source>
        <dbReference type="ARBA" id="ARBA00023295"/>
    </source>
</evidence>
<feature type="compositionally biased region" description="Basic and acidic residues" evidence="19">
    <location>
        <begin position="32"/>
        <end position="42"/>
    </location>
</feature>
<keyword evidence="11" id="KW-0378">Hydrolase</keyword>
<evidence type="ECO:0000256" key="18">
    <source>
        <dbReference type="ARBA" id="ARBA00030350"/>
    </source>
</evidence>
<evidence type="ECO:0000256" key="3">
    <source>
        <dbReference type="ARBA" id="ARBA00004881"/>
    </source>
</evidence>
<feature type="domain" description="Alpha galactosidase C-terminal" evidence="20">
    <location>
        <begin position="1054"/>
        <end position="1130"/>
    </location>
</feature>
<evidence type="ECO:0000313" key="21">
    <source>
        <dbReference type="EMBL" id="VFU61189.1"/>
    </source>
</evidence>
<accession>A0A6N2N9F8</accession>
<dbReference type="Pfam" id="PF16499">
    <property type="entry name" value="Melibiase_2"/>
    <property type="match status" value="2"/>
</dbReference>
<dbReference type="Gene3D" id="3.20.20.70">
    <property type="entry name" value="Aldolase class I"/>
    <property type="match status" value="2"/>
</dbReference>
<dbReference type="SUPFAM" id="SSF51445">
    <property type="entry name" value="(Trans)glycosidases"/>
    <property type="match status" value="2"/>
</dbReference>
<evidence type="ECO:0000256" key="12">
    <source>
        <dbReference type="ARBA" id="ARBA00022989"/>
    </source>
</evidence>
<evidence type="ECO:0000256" key="8">
    <source>
        <dbReference type="ARBA" id="ARBA00022679"/>
    </source>
</evidence>
<keyword evidence="14" id="KW-0325">Glycoprotein</keyword>
<reference evidence="21" key="1">
    <citation type="submission" date="2019-03" db="EMBL/GenBank/DDBJ databases">
        <authorList>
            <person name="Mank J."/>
            <person name="Almeida P."/>
        </authorList>
    </citation>
    <scope>NUCLEOTIDE SEQUENCE</scope>
    <source>
        <strain evidence="21">78183</strain>
    </source>
</reference>
<evidence type="ECO:0000259" key="20">
    <source>
        <dbReference type="Pfam" id="PF17801"/>
    </source>
</evidence>
<keyword evidence="17" id="KW-0326">Glycosidase</keyword>
<dbReference type="InterPro" id="IPR002241">
    <property type="entry name" value="Glyco_hydro_27"/>
</dbReference>
<feature type="compositionally biased region" description="Low complexity" evidence="19">
    <location>
        <begin position="7"/>
        <end position="17"/>
    </location>
</feature>
<keyword evidence="9" id="KW-0812">Transmembrane</keyword>
<evidence type="ECO:0000256" key="1">
    <source>
        <dbReference type="ARBA" id="ARBA00001255"/>
    </source>
</evidence>
<evidence type="ECO:0000256" key="14">
    <source>
        <dbReference type="ARBA" id="ARBA00023180"/>
    </source>
</evidence>
<feature type="region of interest" description="Disordered" evidence="19">
    <location>
        <begin position="1"/>
        <end position="42"/>
    </location>
</feature>
<keyword evidence="13" id="KW-0472">Membrane</keyword>
<evidence type="ECO:0000256" key="15">
    <source>
        <dbReference type="ARBA" id="ARBA00023253"/>
    </source>
</evidence>
<evidence type="ECO:0000256" key="9">
    <source>
        <dbReference type="ARBA" id="ARBA00022692"/>
    </source>
</evidence>
<dbReference type="Gene3D" id="2.60.40.1180">
    <property type="entry name" value="Golgi alpha-mannosidase II"/>
    <property type="match status" value="1"/>
</dbReference>
<dbReference type="PANTHER" id="PTHR31933">
    <property type="entry name" value="O-FUCOSYLTRANSFERASE 2-RELATED"/>
    <property type="match status" value="1"/>
</dbReference>
<dbReference type="Pfam" id="PF10250">
    <property type="entry name" value="O-FucT"/>
    <property type="match status" value="1"/>
</dbReference>
<evidence type="ECO:0000256" key="2">
    <source>
        <dbReference type="ARBA" id="ARBA00004167"/>
    </source>
</evidence>
<evidence type="ECO:0000256" key="11">
    <source>
        <dbReference type="ARBA" id="ARBA00022801"/>
    </source>
</evidence>
<evidence type="ECO:0000256" key="4">
    <source>
        <dbReference type="ARBA" id="ARBA00007737"/>
    </source>
</evidence>
<dbReference type="CDD" id="cd14792">
    <property type="entry name" value="GH27"/>
    <property type="match status" value="2"/>
</dbReference>
<keyword evidence="12" id="KW-1133">Transmembrane helix</keyword>
<dbReference type="EMBL" id="CAADRP010002107">
    <property type="protein sequence ID" value="VFU61189.1"/>
    <property type="molecule type" value="Genomic_DNA"/>
</dbReference>
<evidence type="ECO:0000256" key="5">
    <source>
        <dbReference type="ARBA" id="ARBA00009743"/>
    </source>
</evidence>
<comment type="similarity">
    <text evidence="5">Belongs to the glycosyl hydrolase 27 family.</text>
</comment>
<sequence>MAELRHSSSLGARASSSPMKRDEDASPLIHGTTHDDDDRHHLSRDRDRSFWSFLSDDPRNAPYLCKKDGIVLHCPHVNEAPSLWENPFSATTSWKPCAERRDNGISDLPPENETNGYIFIHAEGGLNQQRIAICNAVAVAKIMNATLILPVLKQDQIWKDQTKFEDIFDVDHFIDYLKYDVRIVRDIPEWFTDKSELFTSIRRTVKNIPKYAPAQFYVDNVLPRIKEKKIMALKPFVDRLGYDNVPSEINRLRCRVNYHALKFLPEIEEMSDLLVSRMRNRTGFSNPYMALHLRFEKGMVGLSFCDFVGTRDEKARMAEYRKKEWPRRYKNGSHLWQLALQKRKEGRCPLEPGEVAVILRAMGYPKETQIYVASGQVYGGQNRMAPLKNMFPSLVTKEELATKEELDGFRKHVTSLAALDFLVCLKSDVFVMTHGGNFAKLIIGARRYMGHRHKSIKPDKGLMSKSFGDPYMGWATFVEDVVVTHQTRTGLPEETFPNYDLWENPLTPSQGLCFSGGLCFSTYHAIKYTKTMRIQLLSSLFLFSFGSYLYRVSSQPEHASFPPRGWNSYDSFCWIISEEDFLQSAGIISQRLKPYGYEYAVVDYLWYRKNVPGAYPDSLGFDVIDEWGRLIPDPSRWPSSKNRKGFTEVANKVHSMGLKFGIHVMRGLSRQAYDANTLILDTATGGAYEESGRQWRAKDIGIKERACAWMSHGFMSVNTKLGAGRAFLRSLYEQYAEWGVDFVKHDCVFGDDLDVDEITFVSEVLQKLNRPILYSLSPGTSVTPTMAKDISGLVNMYRVTGDDWDTWGDVAAHFDVSRDFAAANKIGAKGLLGRSWPDLDMLPLGWLTDPGSNRGPYRTSNLNLNERKTQMTLWAMARSPLMFGGDFPYATGTKGSTYKTMVHSQGSRRCLEEVGKSHTQFLGFTSCNHPKVNGWSIEALDQDLDQICWKENMGSHEPLCLYKRKTRLASDEGLIYNEGELRLFANDGMEFCLDASPRHKRTSRELKSGSFSPCRSDANQMWELNNNGSLVSSYSGLCATVKSTDANVGSSRVRSWIATGRKGEIYAALFNLNSEKTVISATISDLSKALPGRSLNATSCHGTEVWSRKDFGKIKDSISMEVEMHGCALVSSQPEHASFPPRGWNSYDSFDWILSEVDYLQSAEMISQRLQPYGYEYAVVDYLWYRKNVPGAFPDSLGFDVIDEWGRLIPDPDRWPSSEDGKGFTEVAQKVQSVGLKFGIHVMRGLSRQAYDANTPILDTTTGGAYEESGRQWRAKDIGITERACGWMPHGFMSEEPSLRSLYEQYAEWGVDFVKHDCVFGNDLDVDEITFVSEVLQKLNRPILYSVSPGVIPTPVMEKDISGLVNMYRVTGDDWDTWGDVAAHFDVSRDFAAANKIGAKGLLGRSWPDLDMLPIGWLSNAGSNRGPHRLSNLNLDEQKTQMTLWAMARSPIMFGGDVRRLDETTSSLITNTFILEINSFSTNNMEACEKMSFRGLWNIN</sequence>
<dbReference type="SUPFAM" id="SSF50370">
    <property type="entry name" value="Ricin B-like lectins"/>
    <property type="match status" value="1"/>
</dbReference>
<organism evidence="21">
    <name type="scientific">Salix viminalis</name>
    <name type="common">Common osier</name>
    <name type="synonym">Basket willow</name>
    <dbReference type="NCBI Taxonomy" id="40686"/>
    <lineage>
        <taxon>Eukaryota</taxon>
        <taxon>Viridiplantae</taxon>
        <taxon>Streptophyta</taxon>
        <taxon>Embryophyta</taxon>
        <taxon>Tracheophyta</taxon>
        <taxon>Spermatophyta</taxon>
        <taxon>Magnoliopsida</taxon>
        <taxon>eudicotyledons</taxon>
        <taxon>Gunneridae</taxon>
        <taxon>Pentapetalae</taxon>
        <taxon>rosids</taxon>
        <taxon>fabids</taxon>
        <taxon>Malpighiales</taxon>
        <taxon>Salicaceae</taxon>
        <taxon>Saliceae</taxon>
        <taxon>Salix</taxon>
    </lineage>
</organism>
<dbReference type="Gene3D" id="3.40.50.11350">
    <property type="match status" value="1"/>
</dbReference>
<dbReference type="SUPFAM" id="SSF51011">
    <property type="entry name" value="Glycosyl hydrolase domain"/>
    <property type="match status" value="1"/>
</dbReference>
<evidence type="ECO:0000256" key="6">
    <source>
        <dbReference type="ARBA" id="ARBA00012755"/>
    </source>
</evidence>
<keyword evidence="15" id="KW-0294">Fucose metabolism</keyword>
<comment type="similarity">
    <text evidence="4">Belongs to the glycosyltransferase GT106 family.</text>
</comment>
<evidence type="ECO:0000256" key="10">
    <source>
        <dbReference type="ARBA" id="ARBA00022729"/>
    </source>
</evidence>
<keyword evidence="7" id="KW-0328">Glycosyltransferase</keyword>
<keyword evidence="10" id="KW-0732">Signal</keyword>
<dbReference type="CDD" id="cd11299">
    <property type="entry name" value="O-FucT_plant"/>
    <property type="match status" value="1"/>
</dbReference>
<dbReference type="InterPro" id="IPR013785">
    <property type="entry name" value="Aldolase_TIM"/>
</dbReference>
<dbReference type="PANTHER" id="PTHR31933:SF1">
    <property type="entry name" value="PROTEIN PECTIC ARABINOGALACTAN SYNTHESIS-RELATED"/>
    <property type="match status" value="1"/>
</dbReference>
<dbReference type="GO" id="GO:0016020">
    <property type="term" value="C:membrane"/>
    <property type="evidence" value="ECO:0007669"/>
    <property type="project" value="UniProtKB-SubCell"/>
</dbReference>
<dbReference type="PROSITE" id="PS50231">
    <property type="entry name" value="RICIN_B_LECTIN"/>
    <property type="match status" value="1"/>
</dbReference>
<dbReference type="InterPro" id="IPR052272">
    <property type="entry name" value="GT106_glycosyltransferase"/>
</dbReference>
<proteinExistence type="inferred from homology"/>
<comment type="pathway">
    <text evidence="3">Glycan metabolism.</text>
</comment>
<dbReference type="GO" id="GO:0004557">
    <property type="term" value="F:alpha-galactosidase activity"/>
    <property type="evidence" value="ECO:0007669"/>
    <property type="project" value="UniProtKB-EC"/>
</dbReference>
<keyword evidence="16" id="KW-0119">Carbohydrate metabolism</keyword>
<dbReference type="InterPro" id="IPR024709">
    <property type="entry name" value="FucosylTrfase_pln"/>
</dbReference>
<dbReference type="InterPro" id="IPR019378">
    <property type="entry name" value="GDP-Fuc_O-FucTrfase"/>
</dbReference>
<dbReference type="GO" id="GO:0016757">
    <property type="term" value="F:glycosyltransferase activity"/>
    <property type="evidence" value="ECO:0007669"/>
    <property type="project" value="UniProtKB-KW"/>
</dbReference>
<dbReference type="InterPro" id="IPR013780">
    <property type="entry name" value="Glyco_hydro_b"/>
</dbReference>
<evidence type="ECO:0000256" key="16">
    <source>
        <dbReference type="ARBA" id="ARBA00023277"/>
    </source>
</evidence>
<dbReference type="Pfam" id="PF17801">
    <property type="entry name" value="Melibiase_C"/>
    <property type="match status" value="1"/>
</dbReference>
<dbReference type="InterPro" id="IPR035992">
    <property type="entry name" value="Ricin_B-like_lectins"/>
</dbReference>
<protein>
    <recommendedName>
        <fullName evidence="6">alpha-galactosidase</fullName>
        <ecNumber evidence="6">3.2.1.22</ecNumber>
    </recommendedName>
    <alternativeName>
        <fullName evidence="18">O-fucosyltransferase family protein</fullName>
    </alternativeName>
</protein>
<evidence type="ECO:0000256" key="19">
    <source>
        <dbReference type="SAM" id="MobiDB-lite"/>
    </source>
</evidence>
<name>A0A6N2N9F8_SALVM</name>
<dbReference type="InterPro" id="IPR041233">
    <property type="entry name" value="Melibiase_C"/>
</dbReference>
<comment type="subcellular location">
    <subcellularLocation>
        <location evidence="2">Membrane</location>
        <topology evidence="2">Single-pass membrane protein</topology>
    </subcellularLocation>
</comment>
<comment type="catalytic activity">
    <reaction evidence="1">
        <text>Hydrolysis of terminal, non-reducing alpha-D-galactose residues in alpha-D-galactosides, including galactose oligosaccharides, galactomannans and galactolipids.</text>
        <dbReference type="EC" id="3.2.1.22"/>
    </reaction>
</comment>
<gene>
    <name evidence="21" type="ORF">SVIM_LOCUS457365</name>
</gene>
<keyword evidence="8" id="KW-0808">Transferase</keyword>